<dbReference type="AlphaFoldDB" id="A0A3M7DUT9"/>
<protein>
    <submittedName>
        <fullName evidence="1">Uncharacterized protein</fullName>
    </submittedName>
</protein>
<gene>
    <name evidence="1" type="ORF">D0864_11423</name>
</gene>
<name>A0A3M7DUT9_HORWE</name>
<dbReference type="Proteomes" id="UP000269539">
    <property type="component" value="Unassembled WGS sequence"/>
</dbReference>
<sequence>MWLIYYEPWTHHSTLTTLRTDTIVDHHIHRSHDEDLRPGLPTADNVHLRQRQTPHFRLESIGPSHRLLAHMALLIDVRGPSPCSITHFVILFEARTFSASWS</sequence>
<comment type="caution">
    <text evidence="1">The sequence shown here is derived from an EMBL/GenBank/DDBJ whole genome shotgun (WGS) entry which is preliminary data.</text>
</comment>
<evidence type="ECO:0000313" key="2">
    <source>
        <dbReference type="Proteomes" id="UP000269539"/>
    </source>
</evidence>
<dbReference type="VEuPathDB" id="FungiDB:BTJ68_09793"/>
<accession>A0A3M7DUT9</accession>
<evidence type="ECO:0000313" key="1">
    <source>
        <dbReference type="EMBL" id="RMY68119.1"/>
    </source>
</evidence>
<proteinExistence type="predicted"/>
<organism evidence="1 2">
    <name type="scientific">Hortaea werneckii</name>
    <name type="common">Black yeast</name>
    <name type="synonym">Cladosporium werneckii</name>
    <dbReference type="NCBI Taxonomy" id="91943"/>
    <lineage>
        <taxon>Eukaryota</taxon>
        <taxon>Fungi</taxon>
        <taxon>Dikarya</taxon>
        <taxon>Ascomycota</taxon>
        <taxon>Pezizomycotina</taxon>
        <taxon>Dothideomycetes</taxon>
        <taxon>Dothideomycetidae</taxon>
        <taxon>Mycosphaerellales</taxon>
        <taxon>Teratosphaeriaceae</taxon>
        <taxon>Hortaea</taxon>
    </lineage>
</organism>
<reference evidence="1 2" key="1">
    <citation type="journal article" date="2018" name="BMC Genomics">
        <title>Genomic evidence for intraspecific hybridization in a clonal and extremely halotolerant yeast.</title>
        <authorList>
            <person name="Gostincar C."/>
            <person name="Stajich J.E."/>
            <person name="Zupancic J."/>
            <person name="Zalar P."/>
            <person name="Gunde-Cimerman N."/>
        </authorList>
    </citation>
    <scope>NUCLEOTIDE SEQUENCE [LARGE SCALE GENOMIC DNA]</scope>
    <source>
        <strain evidence="1 2">EXF-10513</strain>
    </source>
</reference>
<dbReference type="EMBL" id="QWIO01001664">
    <property type="protein sequence ID" value="RMY68119.1"/>
    <property type="molecule type" value="Genomic_DNA"/>
</dbReference>